<dbReference type="Gene3D" id="1.10.238.160">
    <property type="match status" value="1"/>
</dbReference>
<evidence type="ECO:0000313" key="2">
    <source>
        <dbReference type="Proteomes" id="UP000235828"/>
    </source>
</evidence>
<gene>
    <name evidence="1" type="ORF">VTAP4600_A2431</name>
</gene>
<dbReference type="EMBL" id="LT960611">
    <property type="protein sequence ID" value="SON50410.1"/>
    <property type="molecule type" value="Genomic_DNA"/>
</dbReference>
<accession>A0A2N8ZEU4</accession>
<sequence>MTAQTTPIDRIVREAERKELTGLSRVRVWELEKEGHFPKRRKLTPNGNSVGWLLSEINEWIQSRRTA</sequence>
<dbReference type="Pfam" id="PF05930">
    <property type="entry name" value="Phage_AlpA"/>
    <property type="match status" value="1"/>
</dbReference>
<evidence type="ECO:0000313" key="1">
    <source>
        <dbReference type="EMBL" id="SON50410.1"/>
    </source>
</evidence>
<dbReference type="OrthoDB" id="8455288at2"/>
<dbReference type="KEGG" id="vta:A2431"/>
<dbReference type="InterPro" id="IPR010260">
    <property type="entry name" value="AlpA"/>
</dbReference>
<keyword evidence="2" id="KW-1185">Reference proteome</keyword>
<dbReference type="AlphaFoldDB" id="A0A2N8ZEU4"/>
<reference evidence="1 2" key="1">
    <citation type="submission" date="2017-10" db="EMBL/GenBank/DDBJ databases">
        <authorList>
            <person name="Banno H."/>
            <person name="Chua N.-H."/>
        </authorList>
    </citation>
    <scope>NUCLEOTIDE SEQUENCE [LARGE SCALE GENOMIC DNA]</scope>
    <source>
        <strain evidence="1">Vibrio tapetis CECT4600</strain>
    </source>
</reference>
<organism evidence="1 2">
    <name type="scientific">Vibrio tapetis subsp. tapetis</name>
    <dbReference type="NCBI Taxonomy" id="1671868"/>
    <lineage>
        <taxon>Bacteria</taxon>
        <taxon>Pseudomonadati</taxon>
        <taxon>Pseudomonadota</taxon>
        <taxon>Gammaproteobacteria</taxon>
        <taxon>Vibrionales</taxon>
        <taxon>Vibrionaceae</taxon>
        <taxon>Vibrio</taxon>
    </lineage>
</organism>
<protein>
    <recommendedName>
        <fullName evidence="3">AlpA family phage regulatory protein</fullName>
    </recommendedName>
</protein>
<evidence type="ECO:0008006" key="3">
    <source>
        <dbReference type="Google" id="ProtNLM"/>
    </source>
</evidence>
<proteinExistence type="predicted"/>
<name>A0A2N8ZEU4_9VIBR</name>
<dbReference type="RefSeq" id="WP_102522899.1">
    <property type="nucleotide sequence ID" value="NZ_LT960611.1"/>
</dbReference>
<dbReference type="Proteomes" id="UP000235828">
    <property type="component" value="Chromosome A"/>
</dbReference>